<reference evidence="9" key="1">
    <citation type="journal article" date="2019" name="Int. J. Syst. Evol. Microbiol.">
        <title>The Global Catalogue of Microorganisms (GCM) 10K type strain sequencing project: providing services to taxonomists for standard genome sequencing and annotation.</title>
        <authorList>
            <consortium name="The Broad Institute Genomics Platform"/>
            <consortium name="The Broad Institute Genome Sequencing Center for Infectious Disease"/>
            <person name="Wu L."/>
            <person name="Ma J."/>
        </authorList>
    </citation>
    <scope>NUCLEOTIDE SEQUENCE [LARGE SCALE GENOMIC DNA]</scope>
    <source>
        <strain evidence="9">CGMCC 1.12192</strain>
    </source>
</reference>
<feature type="domain" description="HTH luxR-type" evidence="6">
    <location>
        <begin position="147"/>
        <end position="219"/>
    </location>
</feature>
<evidence type="ECO:0000313" key="8">
    <source>
        <dbReference type="EMBL" id="MFC4828109.1"/>
    </source>
</evidence>
<dbReference type="SUPFAM" id="SSF46894">
    <property type="entry name" value="C-terminal effector domain of the bipartite response regulators"/>
    <property type="match status" value="1"/>
</dbReference>
<keyword evidence="9" id="KW-1185">Reference proteome</keyword>
<evidence type="ECO:0000313" key="9">
    <source>
        <dbReference type="Proteomes" id="UP001595960"/>
    </source>
</evidence>
<proteinExistence type="predicted"/>
<dbReference type="SMART" id="SM00448">
    <property type="entry name" value="REC"/>
    <property type="match status" value="1"/>
</dbReference>
<evidence type="ECO:0000256" key="2">
    <source>
        <dbReference type="ARBA" id="ARBA00023015"/>
    </source>
</evidence>
<organism evidence="8 9">
    <name type="scientific">Agromyces aurantiacus</name>
    <dbReference type="NCBI Taxonomy" id="165814"/>
    <lineage>
        <taxon>Bacteria</taxon>
        <taxon>Bacillati</taxon>
        <taxon>Actinomycetota</taxon>
        <taxon>Actinomycetes</taxon>
        <taxon>Micrococcales</taxon>
        <taxon>Microbacteriaceae</taxon>
        <taxon>Agromyces</taxon>
    </lineage>
</organism>
<dbReference type="PRINTS" id="PR00038">
    <property type="entry name" value="HTHLUXR"/>
</dbReference>
<name>A0ABV9R2A4_9MICO</name>
<dbReference type="InterPro" id="IPR011006">
    <property type="entry name" value="CheY-like_superfamily"/>
</dbReference>
<evidence type="ECO:0000256" key="4">
    <source>
        <dbReference type="ARBA" id="ARBA00023163"/>
    </source>
</evidence>
<evidence type="ECO:0000259" key="7">
    <source>
        <dbReference type="PROSITE" id="PS50110"/>
    </source>
</evidence>
<sequence>MTAGSRVIIVDDDVLLREGLAGLLTQAGFEVVASAADASGLPELIETSVPDVLVIDIRMPPTHTTEGLVAAKTIRSAHPSIGIMVLSSYVEVDHAIDLLGSGPGIGYLLKHRVSAVEEFTSSLRRVADGGSVIDPSLVRELVLARRPHNPIERLTPREREVLSLMAEGKSNAGIGETLHLSEGTVEKHVHRILEKLDLPDDDRTTHRRVLAVIMFLDAPG</sequence>
<dbReference type="SUPFAM" id="SSF52172">
    <property type="entry name" value="CheY-like"/>
    <property type="match status" value="1"/>
</dbReference>
<feature type="domain" description="Response regulatory" evidence="7">
    <location>
        <begin position="6"/>
        <end position="125"/>
    </location>
</feature>
<dbReference type="InterPro" id="IPR001789">
    <property type="entry name" value="Sig_transdc_resp-reg_receiver"/>
</dbReference>
<evidence type="ECO:0000256" key="5">
    <source>
        <dbReference type="PROSITE-ProRule" id="PRU00169"/>
    </source>
</evidence>
<dbReference type="Pfam" id="PF00072">
    <property type="entry name" value="Response_reg"/>
    <property type="match status" value="1"/>
</dbReference>
<dbReference type="InterPro" id="IPR039420">
    <property type="entry name" value="WalR-like"/>
</dbReference>
<dbReference type="SMART" id="SM00421">
    <property type="entry name" value="HTH_LUXR"/>
    <property type="match status" value="1"/>
</dbReference>
<evidence type="ECO:0000259" key="6">
    <source>
        <dbReference type="PROSITE" id="PS50043"/>
    </source>
</evidence>
<dbReference type="Proteomes" id="UP001595960">
    <property type="component" value="Unassembled WGS sequence"/>
</dbReference>
<dbReference type="Gene3D" id="3.40.50.2300">
    <property type="match status" value="1"/>
</dbReference>
<dbReference type="CDD" id="cd06170">
    <property type="entry name" value="LuxR_C_like"/>
    <property type="match status" value="1"/>
</dbReference>
<dbReference type="InterPro" id="IPR016032">
    <property type="entry name" value="Sig_transdc_resp-reg_C-effctor"/>
</dbReference>
<dbReference type="PANTHER" id="PTHR43214:SF24">
    <property type="entry name" value="TRANSCRIPTIONAL REGULATORY PROTEIN NARL-RELATED"/>
    <property type="match status" value="1"/>
</dbReference>
<accession>A0ABV9R2A4</accession>
<dbReference type="CDD" id="cd17535">
    <property type="entry name" value="REC_NarL-like"/>
    <property type="match status" value="1"/>
</dbReference>
<evidence type="ECO:0000256" key="3">
    <source>
        <dbReference type="ARBA" id="ARBA00023125"/>
    </source>
</evidence>
<keyword evidence="1 5" id="KW-0597">Phosphoprotein</keyword>
<dbReference type="EMBL" id="JBHSJC010000001">
    <property type="protein sequence ID" value="MFC4828109.1"/>
    <property type="molecule type" value="Genomic_DNA"/>
</dbReference>
<comment type="caution">
    <text evidence="8">The sequence shown here is derived from an EMBL/GenBank/DDBJ whole genome shotgun (WGS) entry which is preliminary data.</text>
</comment>
<dbReference type="PROSITE" id="PS00622">
    <property type="entry name" value="HTH_LUXR_1"/>
    <property type="match status" value="1"/>
</dbReference>
<dbReference type="RefSeq" id="WP_204391038.1">
    <property type="nucleotide sequence ID" value="NZ_JAFBBW010000001.1"/>
</dbReference>
<dbReference type="Pfam" id="PF00196">
    <property type="entry name" value="GerE"/>
    <property type="match status" value="1"/>
</dbReference>
<dbReference type="PROSITE" id="PS50043">
    <property type="entry name" value="HTH_LUXR_2"/>
    <property type="match status" value="1"/>
</dbReference>
<dbReference type="InterPro" id="IPR058245">
    <property type="entry name" value="NreC/VraR/RcsB-like_REC"/>
</dbReference>
<gene>
    <name evidence="8" type="ORF">ACFPER_04855</name>
</gene>
<keyword evidence="3" id="KW-0238">DNA-binding</keyword>
<evidence type="ECO:0000256" key="1">
    <source>
        <dbReference type="ARBA" id="ARBA00022553"/>
    </source>
</evidence>
<feature type="modified residue" description="4-aspartylphosphate" evidence="5">
    <location>
        <position position="56"/>
    </location>
</feature>
<dbReference type="InterPro" id="IPR000792">
    <property type="entry name" value="Tscrpt_reg_LuxR_C"/>
</dbReference>
<dbReference type="PANTHER" id="PTHR43214">
    <property type="entry name" value="TWO-COMPONENT RESPONSE REGULATOR"/>
    <property type="match status" value="1"/>
</dbReference>
<keyword evidence="4" id="KW-0804">Transcription</keyword>
<protein>
    <submittedName>
        <fullName evidence="8">Response regulator</fullName>
    </submittedName>
</protein>
<dbReference type="PROSITE" id="PS50110">
    <property type="entry name" value="RESPONSE_REGULATORY"/>
    <property type="match status" value="1"/>
</dbReference>
<keyword evidence="2" id="KW-0805">Transcription regulation</keyword>